<feature type="non-terminal residue" evidence="2">
    <location>
        <position position="1"/>
    </location>
</feature>
<feature type="region of interest" description="Disordered" evidence="1">
    <location>
        <begin position="102"/>
        <end position="127"/>
    </location>
</feature>
<organism evidence="2 3">
    <name type="scientific">Mucuna pruriens</name>
    <name type="common">Velvet bean</name>
    <name type="synonym">Dolichos pruriens</name>
    <dbReference type="NCBI Taxonomy" id="157652"/>
    <lineage>
        <taxon>Eukaryota</taxon>
        <taxon>Viridiplantae</taxon>
        <taxon>Streptophyta</taxon>
        <taxon>Embryophyta</taxon>
        <taxon>Tracheophyta</taxon>
        <taxon>Spermatophyta</taxon>
        <taxon>Magnoliopsida</taxon>
        <taxon>eudicotyledons</taxon>
        <taxon>Gunneridae</taxon>
        <taxon>Pentapetalae</taxon>
        <taxon>rosids</taxon>
        <taxon>fabids</taxon>
        <taxon>Fabales</taxon>
        <taxon>Fabaceae</taxon>
        <taxon>Papilionoideae</taxon>
        <taxon>50 kb inversion clade</taxon>
        <taxon>NPAAA clade</taxon>
        <taxon>indigoferoid/millettioid clade</taxon>
        <taxon>Phaseoleae</taxon>
        <taxon>Mucuna</taxon>
    </lineage>
</organism>
<keyword evidence="3" id="KW-1185">Reference proteome</keyword>
<proteinExistence type="predicted"/>
<dbReference type="AlphaFoldDB" id="A0A371FIT3"/>
<protein>
    <recommendedName>
        <fullName evidence="4">Retrotransposon gag domain-containing protein</fullName>
    </recommendedName>
</protein>
<feature type="compositionally biased region" description="Polar residues" evidence="1">
    <location>
        <begin position="105"/>
        <end position="114"/>
    </location>
</feature>
<reference evidence="2" key="1">
    <citation type="submission" date="2018-05" db="EMBL/GenBank/DDBJ databases">
        <title>Draft genome of Mucuna pruriens seed.</title>
        <authorList>
            <person name="Nnadi N.E."/>
            <person name="Vos R."/>
            <person name="Hasami M.H."/>
            <person name="Devisetty U.K."/>
            <person name="Aguiy J.C."/>
        </authorList>
    </citation>
    <scope>NUCLEOTIDE SEQUENCE [LARGE SCALE GENOMIC DNA]</scope>
    <source>
        <strain evidence="2">JCA_2017</strain>
    </source>
</reference>
<dbReference type="OrthoDB" id="1934635at2759"/>
<evidence type="ECO:0000256" key="1">
    <source>
        <dbReference type="SAM" id="MobiDB-lite"/>
    </source>
</evidence>
<dbReference type="Proteomes" id="UP000257109">
    <property type="component" value="Unassembled WGS sequence"/>
</dbReference>
<name>A0A371FIT3_MUCPR</name>
<evidence type="ECO:0008006" key="4">
    <source>
        <dbReference type="Google" id="ProtNLM"/>
    </source>
</evidence>
<gene>
    <name evidence="2" type="ORF">CR513_41775</name>
</gene>
<feature type="compositionally biased region" description="Basic and acidic residues" evidence="1">
    <location>
        <begin position="115"/>
        <end position="127"/>
    </location>
</feature>
<comment type="caution">
    <text evidence="2">The sequence shown here is derived from an EMBL/GenBank/DDBJ whole genome shotgun (WGS) entry which is preliminary data.</text>
</comment>
<accession>A0A371FIT3</accession>
<evidence type="ECO:0000313" key="2">
    <source>
        <dbReference type="EMBL" id="RDX78013.1"/>
    </source>
</evidence>
<sequence>MRLVTLAFGDYALIWWTYMLDDIRKGIIEPCENWYDLKHMMRKWFSLYQGSKSVEEFQKEMEMTMLRAYIREKRGVYWHDCGSLGELVHQVVKVEMQLKRRSASKRSTANTSSWKGRDREKEKVRSDKSLKKGCEPFKVQRSCLLHILSLGRVVLSALSALEKGTSASSESKEHSNDSHYDGDLLMVKRLMGN</sequence>
<evidence type="ECO:0000313" key="3">
    <source>
        <dbReference type="Proteomes" id="UP000257109"/>
    </source>
</evidence>
<dbReference type="EMBL" id="QJKJ01008998">
    <property type="protein sequence ID" value="RDX78013.1"/>
    <property type="molecule type" value="Genomic_DNA"/>
</dbReference>